<evidence type="ECO:0000313" key="2">
    <source>
        <dbReference type="Proteomes" id="UP001632038"/>
    </source>
</evidence>
<sequence>MYSSFGLSSSPFANDVTGPNLGYPIPEPIDVVGCSTEGSPIPSRRRNYLSPTQLVPISFTSISGFVITRSFNISSSVTRFLSNALSILHPSINPG</sequence>
<comment type="caution">
    <text evidence="1">The sequence shown here is derived from an EMBL/GenBank/DDBJ whole genome shotgun (WGS) entry which is preliminary data.</text>
</comment>
<dbReference type="Proteomes" id="UP001632038">
    <property type="component" value="Unassembled WGS sequence"/>
</dbReference>
<dbReference type="AlphaFoldDB" id="A0ABD3CFS4"/>
<accession>A0ABD3CFS4</accession>
<dbReference type="EMBL" id="JAVIJP010000036">
    <property type="protein sequence ID" value="KAL3628186.1"/>
    <property type="molecule type" value="Genomic_DNA"/>
</dbReference>
<name>A0ABD3CFS4_9LAMI</name>
<gene>
    <name evidence="1" type="ORF">CASFOL_027232</name>
</gene>
<proteinExistence type="predicted"/>
<protein>
    <submittedName>
        <fullName evidence="1">Uncharacterized protein</fullName>
    </submittedName>
</protein>
<evidence type="ECO:0000313" key="1">
    <source>
        <dbReference type="EMBL" id="KAL3628186.1"/>
    </source>
</evidence>
<organism evidence="1 2">
    <name type="scientific">Castilleja foliolosa</name>
    <dbReference type="NCBI Taxonomy" id="1961234"/>
    <lineage>
        <taxon>Eukaryota</taxon>
        <taxon>Viridiplantae</taxon>
        <taxon>Streptophyta</taxon>
        <taxon>Embryophyta</taxon>
        <taxon>Tracheophyta</taxon>
        <taxon>Spermatophyta</taxon>
        <taxon>Magnoliopsida</taxon>
        <taxon>eudicotyledons</taxon>
        <taxon>Gunneridae</taxon>
        <taxon>Pentapetalae</taxon>
        <taxon>asterids</taxon>
        <taxon>lamiids</taxon>
        <taxon>Lamiales</taxon>
        <taxon>Orobanchaceae</taxon>
        <taxon>Pedicularideae</taxon>
        <taxon>Castillejinae</taxon>
        <taxon>Castilleja</taxon>
    </lineage>
</organism>
<keyword evidence="2" id="KW-1185">Reference proteome</keyword>
<reference evidence="2" key="1">
    <citation type="journal article" date="2024" name="IScience">
        <title>Strigolactones Initiate the Formation of Haustorium-like Structures in Castilleja.</title>
        <authorList>
            <person name="Buerger M."/>
            <person name="Peterson D."/>
            <person name="Chory J."/>
        </authorList>
    </citation>
    <scope>NUCLEOTIDE SEQUENCE [LARGE SCALE GENOMIC DNA]</scope>
</reference>